<sequence length="216" mass="24517">MHPIAADTHEAQVIREYRDREVAFFDNLPTEQRTLLRAHHIDPADSLLYGELAFVLVGLKPCVLIDFPRDSSPSTSSITHLYRQAVLDPLKEKCGICINEIHRPLASDEMELKGCLLVHKSSSLVQQLLDQQDEQVSETSLARLLDYPGRLPQSSDEISTMCEVVYYATPSNVVLTTFAAQQDELDQVKTHFERYKEQCHTQLGMELGLLVRRPDI</sequence>
<protein>
    <submittedName>
        <fullName evidence="1">Uncharacterized protein</fullName>
    </submittedName>
</protein>
<gene>
    <name evidence="1" type="ORF">LCOR_03222.1</name>
</gene>
<comment type="caution">
    <text evidence="1">The sequence shown here is derived from an EMBL/GenBank/DDBJ whole genome shotgun (WGS) entry which is preliminary data.</text>
</comment>
<reference evidence="1" key="1">
    <citation type="submission" date="2013-08" db="EMBL/GenBank/DDBJ databases">
        <title>Gene expansion shapes genome architecture in the human pathogen Lichtheimia corymbifera: an evolutionary genomics analysis in the ancient terrestrial Mucorales (Mucoromycotina).</title>
        <authorList>
            <person name="Schwartze V.U."/>
            <person name="Winter S."/>
            <person name="Shelest E."/>
            <person name="Marcet-Houben M."/>
            <person name="Horn F."/>
            <person name="Wehner S."/>
            <person name="Hoffmann K."/>
            <person name="Riege K."/>
            <person name="Sammeth M."/>
            <person name="Nowrousian M."/>
            <person name="Valiante V."/>
            <person name="Linde J."/>
            <person name="Jacobsen I.D."/>
            <person name="Marz M."/>
            <person name="Brakhage A.A."/>
            <person name="Gabaldon T."/>
            <person name="Bocker S."/>
            <person name="Voigt K."/>
        </authorList>
    </citation>
    <scope>NUCLEOTIDE SEQUENCE [LARGE SCALE GENOMIC DNA]</scope>
    <source>
        <strain evidence="1">FSU 9682</strain>
    </source>
</reference>
<name>A0A068RRS4_9FUNG</name>
<evidence type="ECO:0000313" key="1">
    <source>
        <dbReference type="EMBL" id="CDH51646.1"/>
    </source>
</evidence>
<dbReference type="VEuPathDB" id="FungiDB:LCOR_03222.1"/>
<dbReference type="EMBL" id="CBTN010000010">
    <property type="protein sequence ID" value="CDH51646.1"/>
    <property type="molecule type" value="Genomic_DNA"/>
</dbReference>
<dbReference type="STRING" id="1263082.A0A068RRS4"/>
<dbReference type="AlphaFoldDB" id="A0A068RRS4"/>
<proteinExistence type="predicted"/>
<accession>A0A068RRS4</accession>
<organism evidence="1 2">
    <name type="scientific">Lichtheimia corymbifera JMRC:FSU:9682</name>
    <dbReference type="NCBI Taxonomy" id="1263082"/>
    <lineage>
        <taxon>Eukaryota</taxon>
        <taxon>Fungi</taxon>
        <taxon>Fungi incertae sedis</taxon>
        <taxon>Mucoromycota</taxon>
        <taxon>Mucoromycotina</taxon>
        <taxon>Mucoromycetes</taxon>
        <taxon>Mucorales</taxon>
        <taxon>Lichtheimiaceae</taxon>
        <taxon>Lichtheimia</taxon>
    </lineage>
</organism>
<dbReference type="Proteomes" id="UP000027586">
    <property type="component" value="Unassembled WGS sequence"/>
</dbReference>
<keyword evidence="2" id="KW-1185">Reference proteome</keyword>
<evidence type="ECO:0000313" key="2">
    <source>
        <dbReference type="Proteomes" id="UP000027586"/>
    </source>
</evidence>
<dbReference type="OrthoDB" id="61900at2759"/>